<dbReference type="Gene3D" id="3.10.129.10">
    <property type="entry name" value="Hotdog Thioesterase"/>
    <property type="match status" value="1"/>
</dbReference>
<organism evidence="1 2">
    <name type="scientific">Thiomonas delicata</name>
    <name type="common">Thiomonas cuprina</name>
    <dbReference type="NCBI Taxonomy" id="364030"/>
    <lineage>
        <taxon>Bacteria</taxon>
        <taxon>Pseudomonadati</taxon>
        <taxon>Pseudomonadota</taxon>
        <taxon>Betaproteobacteria</taxon>
        <taxon>Burkholderiales</taxon>
        <taxon>Thiomonas</taxon>
    </lineage>
</organism>
<dbReference type="Proteomes" id="UP000214566">
    <property type="component" value="Unassembled WGS sequence"/>
</dbReference>
<sequence>MLNVATLRGQALDRDWIAARIPHQGSMCLLDAVLAWDAGHVLCAARSHRSPANPLRQYGRLGVACGIEYAAQAMAVHGALRASGETGDAAPRPGMLVSARAVRWHVARLDDIAADLLVQAVCDGADAQLLRYTFALRAGKRLLMEGQAAVVLDVQTTGARPPLPGPLHSPDHTQP</sequence>
<accession>A0A238D4G8</accession>
<dbReference type="InterPro" id="IPR016776">
    <property type="entry name" value="ApeP-like_dehydratase"/>
</dbReference>
<dbReference type="SUPFAM" id="SSF54637">
    <property type="entry name" value="Thioesterase/thiol ester dehydrase-isomerase"/>
    <property type="match status" value="1"/>
</dbReference>
<keyword evidence="2" id="KW-1185">Reference proteome</keyword>
<protein>
    <submittedName>
        <fullName evidence="1">Putative 3-hydroxylacyl-(Acyl carrier protein) dehydratase-like protein</fullName>
    </submittedName>
</protein>
<reference evidence="1 2" key="1">
    <citation type="submission" date="2016-06" db="EMBL/GenBank/DDBJ databases">
        <authorList>
            <person name="Kjaerup R.B."/>
            <person name="Dalgaard T.S."/>
            <person name="Juul-Madsen H.R."/>
        </authorList>
    </citation>
    <scope>NUCLEOTIDE SEQUENCE [LARGE SCALE GENOMIC DNA]</scope>
    <source>
        <strain evidence="1 2">DSM 16361</strain>
    </source>
</reference>
<dbReference type="RefSeq" id="WP_094160189.1">
    <property type="nucleotide sequence ID" value="NZ_LT592170.1"/>
</dbReference>
<dbReference type="AlphaFoldDB" id="A0A238D4G8"/>
<dbReference type="InterPro" id="IPR029069">
    <property type="entry name" value="HotDog_dom_sf"/>
</dbReference>
<dbReference type="Pfam" id="PF22817">
    <property type="entry name" value="ApeP-like"/>
    <property type="match status" value="1"/>
</dbReference>
<gene>
    <name evidence="1" type="ORF">THIARS_60815</name>
</gene>
<name>A0A238D4G8_THIDL</name>
<evidence type="ECO:0000313" key="1">
    <source>
        <dbReference type="EMBL" id="SBP88102.1"/>
    </source>
</evidence>
<dbReference type="EMBL" id="FLMQ01000055">
    <property type="protein sequence ID" value="SBP88102.1"/>
    <property type="molecule type" value="Genomic_DNA"/>
</dbReference>
<dbReference type="OrthoDB" id="9800188at2"/>
<proteinExistence type="predicted"/>
<evidence type="ECO:0000313" key="2">
    <source>
        <dbReference type="Proteomes" id="UP000214566"/>
    </source>
</evidence>